<feature type="region of interest" description="Disordered" evidence="4">
    <location>
        <begin position="428"/>
        <end position="452"/>
    </location>
</feature>
<comment type="subcellular location">
    <subcellularLocation>
        <location evidence="1">Nucleus</location>
    </subcellularLocation>
</comment>
<accession>G2QIN5</accession>
<evidence type="ECO:0000256" key="3">
    <source>
        <dbReference type="ARBA" id="ARBA00023242"/>
    </source>
</evidence>
<evidence type="ECO:0000259" key="5">
    <source>
        <dbReference type="PROSITE" id="PS50048"/>
    </source>
</evidence>
<dbReference type="InterPro" id="IPR001138">
    <property type="entry name" value="Zn2Cys6_DnaBD"/>
</dbReference>
<dbReference type="CDD" id="cd12148">
    <property type="entry name" value="fungal_TF_MHR"/>
    <property type="match status" value="1"/>
</dbReference>
<dbReference type="AlphaFoldDB" id="G2QIN5"/>
<evidence type="ECO:0000256" key="4">
    <source>
        <dbReference type="SAM" id="MobiDB-lite"/>
    </source>
</evidence>
<feature type="non-terminal residue" evidence="6">
    <location>
        <position position="1"/>
    </location>
</feature>
<dbReference type="KEGG" id="mtm:MYCTH_10175"/>
<evidence type="ECO:0000313" key="6">
    <source>
        <dbReference type="EMBL" id="AEO60357.1"/>
    </source>
</evidence>
<dbReference type="Proteomes" id="UP000007322">
    <property type="component" value="Chromosome 5"/>
</dbReference>
<feature type="non-terminal residue" evidence="6">
    <location>
        <position position="632"/>
    </location>
</feature>
<protein>
    <recommendedName>
        <fullName evidence="5">Zn(2)-C6 fungal-type domain-containing protein</fullName>
    </recommendedName>
</protein>
<reference evidence="6 7" key="1">
    <citation type="journal article" date="2011" name="Nat. Biotechnol.">
        <title>Comparative genomic analysis of the thermophilic biomass-degrading fungi Myceliophthora thermophila and Thielavia terrestris.</title>
        <authorList>
            <person name="Berka R.M."/>
            <person name="Grigoriev I.V."/>
            <person name="Otillar R."/>
            <person name="Salamov A."/>
            <person name="Grimwood J."/>
            <person name="Reid I."/>
            <person name="Ishmael N."/>
            <person name="John T."/>
            <person name="Darmond C."/>
            <person name="Moisan M.-C."/>
            <person name="Henrissat B."/>
            <person name="Coutinho P.M."/>
            <person name="Lombard V."/>
            <person name="Natvig D.O."/>
            <person name="Lindquist E."/>
            <person name="Schmutz J."/>
            <person name="Lucas S."/>
            <person name="Harris P."/>
            <person name="Powlowski J."/>
            <person name="Bellemare A."/>
            <person name="Taylor D."/>
            <person name="Butler G."/>
            <person name="de Vries R.P."/>
            <person name="Allijn I.E."/>
            <person name="van den Brink J."/>
            <person name="Ushinsky S."/>
            <person name="Storms R."/>
            <person name="Powell A.J."/>
            <person name="Paulsen I.T."/>
            <person name="Elbourne L.D.H."/>
            <person name="Baker S.E."/>
            <person name="Magnuson J."/>
            <person name="LaBoissiere S."/>
            <person name="Clutterbuck A.J."/>
            <person name="Martinez D."/>
            <person name="Wogulis M."/>
            <person name="de Leon A.L."/>
            <person name="Rey M.W."/>
            <person name="Tsang A."/>
        </authorList>
    </citation>
    <scope>NUCLEOTIDE SEQUENCE [LARGE SCALE GENOMIC DNA]</scope>
    <source>
        <strain evidence="7">ATCC 42464 / BCRC 31852 / DSM 1799</strain>
    </source>
</reference>
<dbReference type="EMBL" id="CP003006">
    <property type="protein sequence ID" value="AEO60357.1"/>
    <property type="molecule type" value="Genomic_DNA"/>
</dbReference>
<dbReference type="GO" id="GO:0000981">
    <property type="term" value="F:DNA-binding transcription factor activity, RNA polymerase II-specific"/>
    <property type="evidence" value="ECO:0007669"/>
    <property type="project" value="InterPro"/>
</dbReference>
<feature type="region of interest" description="Disordered" evidence="4">
    <location>
        <begin position="37"/>
        <end position="62"/>
    </location>
</feature>
<dbReference type="PROSITE" id="PS00463">
    <property type="entry name" value="ZN2_CY6_FUNGAL_1"/>
    <property type="match status" value="1"/>
</dbReference>
<evidence type="ECO:0000256" key="1">
    <source>
        <dbReference type="ARBA" id="ARBA00004123"/>
    </source>
</evidence>
<dbReference type="InterPro" id="IPR050613">
    <property type="entry name" value="Sec_Metabolite_Reg"/>
</dbReference>
<dbReference type="HOGENOM" id="CLU_004083_5_3_1"/>
<feature type="compositionally biased region" description="Gly residues" evidence="4">
    <location>
        <begin position="431"/>
        <end position="442"/>
    </location>
</feature>
<dbReference type="GO" id="GO:0008270">
    <property type="term" value="F:zinc ion binding"/>
    <property type="evidence" value="ECO:0007669"/>
    <property type="project" value="InterPro"/>
</dbReference>
<dbReference type="PANTHER" id="PTHR31001:SF85">
    <property type="entry name" value="ZN(II)2CYS6 TRANSCRIPTION FACTOR (EUROFUNG)"/>
    <property type="match status" value="1"/>
</dbReference>
<dbReference type="eggNOG" id="ENOG502QYWX">
    <property type="taxonomic scope" value="Eukaryota"/>
</dbReference>
<dbReference type="PROSITE" id="PS50048">
    <property type="entry name" value="ZN2_CY6_FUNGAL_2"/>
    <property type="match status" value="1"/>
</dbReference>
<keyword evidence="2" id="KW-0479">Metal-binding</keyword>
<evidence type="ECO:0000256" key="2">
    <source>
        <dbReference type="ARBA" id="ARBA00022723"/>
    </source>
</evidence>
<proteinExistence type="predicted"/>
<dbReference type="PANTHER" id="PTHR31001">
    <property type="entry name" value="UNCHARACTERIZED TRANSCRIPTIONAL REGULATORY PROTEIN"/>
    <property type="match status" value="1"/>
</dbReference>
<evidence type="ECO:0000313" key="7">
    <source>
        <dbReference type="Proteomes" id="UP000007322"/>
    </source>
</evidence>
<sequence>SSDVHSQNSSNPPRMGYACQACTKRKVKCDKAAPTCSSCRKSKLSCGYEPPRPRTRKRKPSEDVLERLARYERILCEHGLLDPEAALTAAAEGPAREPITLLWDEPEGSKAGKLLPSEGDSGYLYLNGKLWQDLEEHQIQGVPDGDEEEGEEEKAEDEAAPARSEVGFGFPSDPVSVALAGGPRLNLAPYHPTHEEVMLLWATYAERVEPLCRILHVPSTGAMVERVSRDPSAASKSEECLLFAIYHFALFAMTEEDALSKLGQSRAALLRRYHFATRQALANASFLKTAKLPVLQALVMFLLASRSSFDAHTYWALTGVAVRIAQRIGLHRDGEKFGLPPFEVEMRRRLFYHLMPLDAKAGQMAGMGVTTLPTTWETWDTRLPLNVNDDQIGPGMTKAPAEQQGPTDMMVCLSRFRLGNAIVEQAMMSQKGGGGGGGGGGSRPSPGRFDNADDAEQAVNRAESEMEEKHIRYCDVIDPLHYLTVCMARCGIAAMRLRIRLPRTASPQATEADVREAFQLALKILDTNAAVCTHDGLKKYRWHAESFFLWGTWDSFIFVLSNVFLKRRRMFSDQEADTVWDRIEVMSRYHGDLPRPKPALFAALGRLALQAWEARPSTKATTAEPDFITALR</sequence>
<dbReference type="Gene3D" id="4.10.240.10">
    <property type="entry name" value="Zn(2)-C6 fungal-type DNA-binding domain"/>
    <property type="match status" value="1"/>
</dbReference>
<keyword evidence="3" id="KW-0539">Nucleus</keyword>
<dbReference type="RefSeq" id="XP_003665602.1">
    <property type="nucleotide sequence ID" value="XM_003665554.1"/>
</dbReference>
<name>G2QIN5_THET4</name>
<keyword evidence="7" id="KW-1185">Reference proteome</keyword>
<dbReference type="SUPFAM" id="SSF57701">
    <property type="entry name" value="Zn2/Cys6 DNA-binding domain"/>
    <property type="match status" value="1"/>
</dbReference>
<dbReference type="CDD" id="cd00067">
    <property type="entry name" value="GAL4"/>
    <property type="match status" value="1"/>
</dbReference>
<dbReference type="Pfam" id="PF00172">
    <property type="entry name" value="Zn_clus"/>
    <property type="match status" value="1"/>
</dbReference>
<dbReference type="Pfam" id="PF04082">
    <property type="entry name" value="Fungal_trans"/>
    <property type="match status" value="1"/>
</dbReference>
<feature type="region of interest" description="Disordered" evidence="4">
    <location>
        <begin position="141"/>
        <end position="168"/>
    </location>
</feature>
<dbReference type="InParanoid" id="G2QIN5"/>
<dbReference type="GO" id="GO:0005634">
    <property type="term" value="C:nucleus"/>
    <property type="evidence" value="ECO:0007669"/>
    <property type="project" value="UniProtKB-SubCell"/>
</dbReference>
<dbReference type="InterPro" id="IPR007219">
    <property type="entry name" value="XnlR_reg_dom"/>
</dbReference>
<dbReference type="OMA" id="AVFSMSD"/>
<gene>
    <name evidence="6" type="ORF">MYCTH_10175</name>
</gene>
<feature type="domain" description="Zn(2)-C6 fungal-type" evidence="5">
    <location>
        <begin position="18"/>
        <end position="48"/>
    </location>
</feature>
<organism evidence="6 7">
    <name type="scientific">Thermothelomyces thermophilus (strain ATCC 42464 / BCRC 31852 / DSM 1799)</name>
    <name type="common">Sporotrichum thermophile</name>
    <dbReference type="NCBI Taxonomy" id="573729"/>
    <lineage>
        <taxon>Eukaryota</taxon>
        <taxon>Fungi</taxon>
        <taxon>Dikarya</taxon>
        <taxon>Ascomycota</taxon>
        <taxon>Pezizomycotina</taxon>
        <taxon>Sordariomycetes</taxon>
        <taxon>Sordariomycetidae</taxon>
        <taxon>Sordariales</taxon>
        <taxon>Chaetomiaceae</taxon>
        <taxon>Thermothelomyces</taxon>
    </lineage>
</organism>
<dbReference type="InterPro" id="IPR036864">
    <property type="entry name" value="Zn2-C6_fun-type_DNA-bd_sf"/>
</dbReference>
<dbReference type="OrthoDB" id="435881at2759"/>
<dbReference type="GeneID" id="11511362"/>
<dbReference type="VEuPathDB" id="FungiDB:MYCTH_10175"/>
<feature type="compositionally biased region" description="Acidic residues" evidence="4">
    <location>
        <begin position="144"/>
        <end position="159"/>
    </location>
</feature>
<dbReference type="GO" id="GO:0006351">
    <property type="term" value="P:DNA-templated transcription"/>
    <property type="evidence" value="ECO:0007669"/>
    <property type="project" value="InterPro"/>
</dbReference>
<dbReference type="GO" id="GO:0003677">
    <property type="term" value="F:DNA binding"/>
    <property type="evidence" value="ECO:0007669"/>
    <property type="project" value="InterPro"/>
</dbReference>
<dbReference type="STRING" id="573729.G2QIN5"/>
<dbReference type="SMART" id="SM00066">
    <property type="entry name" value="GAL4"/>
    <property type="match status" value="1"/>
</dbReference>